<evidence type="ECO:0000313" key="1">
    <source>
        <dbReference type="EMBL" id="WPD18345.1"/>
    </source>
</evidence>
<gene>
    <name evidence="1" type="ORF">Q5761_08155</name>
</gene>
<sequence>MPRFLALDLHRDYIHVCRLMPHPNGAKIRHSRFPNTPQAWSPFIATEIDRDTWVAFEVTANAFEIHDLLSPHAGKVLVVKPSAVKERGSGRKTDRADTERLVTGLAQGTLPAVWVPPEESPGCCACGSAPTAAARPWATICGRCCRHFIAVPAGKDVAVWLQNHPGTLERLSADDRVLLGSLLRQYRVLQEGGSPVAGERPQAPCPPLVGRAQQAGAGQCDTMTR</sequence>
<proteinExistence type="predicted"/>
<reference evidence="1 2" key="1">
    <citation type="submission" date="2023-08" db="EMBL/GenBank/DDBJ databases">
        <title>Genome sequence of Thermaerobacter compostii strain Ins1, a spore-forming filamentous bacterium isolated from a deep geothermal reservoir.</title>
        <authorList>
            <person name="Bregnard D."/>
            <person name="Gonzalez D."/>
            <person name="Junier P."/>
        </authorList>
    </citation>
    <scope>NUCLEOTIDE SEQUENCE [LARGE SCALE GENOMIC DNA]</scope>
    <source>
        <strain evidence="1 2">Ins1</strain>
    </source>
</reference>
<keyword evidence="2" id="KW-1185">Reference proteome</keyword>
<accession>A0ABZ0QLG7</accession>
<evidence type="ECO:0008006" key="3">
    <source>
        <dbReference type="Google" id="ProtNLM"/>
    </source>
</evidence>
<organism evidence="1 2">
    <name type="scientific">Thermaerobacter composti</name>
    <dbReference type="NCBI Taxonomy" id="554949"/>
    <lineage>
        <taxon>Bacteria</taxon>
        <taxon>Bacillati</taxon>
        <taxon>Bacillota</taxon>
        <taxon>Clostridia</taxon>
        <taxon>Eubacteriales</taxon>
        <taxon>Clostridiales Family XVII. Incertae Sedis</taxon>
        <taxon>Thermaerobacter</taxon>
    </lineage>
</organism>
<name>A0ABZ0QLG7_9FIRM</name>
<evidence type="ECO:0000313" key="2">
    <source>
        <dbReference type="Proteomes" id="UP001304683"/>
    </source>
</evidence>
<dbReference type="EMBL" id="CP132508">
    <property type="protein sequence ID" value="WPD18345.1"/>
    <property type="molecule type" value="Genomic_DNA"/>
</dbReference>
<protein>
    <recommendedName>
        <fullName evidence="3">Transposase</fullName>
    </recommendedName>
</protein>
<dbReference type="RefSeq" id="WP_318750193.1">
    <property type="nucleotide sequence ID" value="NZ_CP132508.1"/>
</dbReference>
<dbReference type="Proteomes" id="UP001304683">
    <property type="component" value="Chromosome"/>
</dbReference>